<gene>
    <name evidence="1" type="ORF">ASTO00021_LOCUS12129</name>
</gene>
<proteinExistence type="predicted"/>
<organism evidence="1">
    <name type="scientific">Aplanochytrium stocchinoi</name>
    <dbReference type="NCBI Taxonomy" id="215587"/>
    <lineage>
        <taxon>Eukaryota</taxon>
        <taxon>Sar</taxon>
        <taxon>Stramenopiles</taxon>
        <taxon>Bigyra</taxon>
        <taxon>Labyrinthulomycetes</taxon>
        <taxon>Thraustochytrida</taxon>
        <taxon>Thraustochytriidae</taxon>
        <taxon>Aplanochytrium</taxon>
    </lineage>
</organism>
<dbReference type="AlphaFoldDB" id="A0A7S3PK38"/>
<reference evidence="1" key="1">
    <citation type="submission" date="2021-01" db="EMBL/GenBank/DDBJ databases">
        <authorList>
            <person name="Corre E."/>
            <person name="Pelletier E."/>
            <person name="Niang G."/>
            <person name="Scheremetjew M."/>
            <person name="Finn R."/>
            <person name="Kale V."/>
            <person name="Holt S."/>
            <person name="Cochrane G."/>
            <person name="Meng A."/>
            <person name="Brown T."/>
            <person name="Cohen L."/>
        </authorList>
    </citation>
    <scope>NUCLEOTIDE SEQUENCE</scope>
    <source>
        <strain evidence="1">GSBS06</strain>
    </source>
</reference>
<dbReference type="InterPro" id="IPR027443">
    <property type="entry name" value="IPNS-like_sf"/>
</dbReference>
<sequence length="107" mass="12305">MKLGVENTAGVVDIREQVEFATETDSSVAGWKLWPPYERLRGRNQWPDDFQPSLRPTIMEYVNGTLEIANIIRRALCMALGLSADALDHMFDNDPHWAMKLVSYPYY</sequence>
<accession>A0A7S3PK38</accession>
<dbReference type="Gene3D" id="2.60.120.330">
    <property type="entry name" value="B-lactam Antibiotic, Isopenicillin N Synthase, Chain"/>
    <property type="match status" value="1"/>
</dbReference>
<dbReference type="SUPFAM" id="SSF51197">
    <property type="entry name" value="Clavaminate synthase-like"/>
    <property type="match status" value="1"/>
</dbReference>
<name>A0A7S3PK38_9STRA</name>
<protein>
    <submittedName>
        <fullName evidence="1">Uncharacterized protein</fullName>
    </submittedName>
</protein>
<dbReference type="EMBL" id="HBIN01015984">
    <property type="protein sequence ID" value="CAE0442012.1"/>
    <property type="molecule type" value="Transcribed_RNA"/>
</dbReference>
<evidence type="ECO:0000313" key="1">
    <source>
        <dbReference type="EMBL" id="CAE0442012.1"/>
    </source>
</evidence>